<dbReference type="Proteomes" id="UP000190150">
    <property type="component" value="Unassembled WGS sequence"/>
</dbReference>
<protein>
    <submittedName>
        <fullName evidence="2">Uncharacterized protein</fullName>
    </submittedName>
</protein>
<evidence type="ECO:0000313" key="3">
    <source>
        <dbReference type="Proteomes" id="UP000190150"/>
    </source>
</evidence>
<feature type="transmembrane region" description="Helical" evidence="1">
    <location>
        <begin position="12"/>
        <end position="29"/>
    </location>
</feature>
<dbReference type="EMBL" id="FUZF01000017">
    <property type="protein sequence ID" value="SKB96735.1"/>
    <property type="molecule type" value="Genomic_DNA"/>
</dbReference>
<reference evidence="3" key="1">
    <citation type="submission" date="2017-02" db="EMBL/GenBank/DDBJ databases">
        <authorList>
            <person name="Varghese N."/>
            <person name="Submissions S."/>
        </authorList>
    </citation>
    <scope>NUCLEOTIDE SEQUENCE [LARGE SCALE GENOMIC DNA]</scope>
    <source>
        <strain evidence="3">DSM 24091</strain>
    </source>
</reference>
<keyword evidence="1" id="KW-1133">Transmembrane helix</keyword>
<evidence type="ECO:0000313" key="2">
    <source>
        <dbReference type="EMBL" id="SKB96735.1"/>
    </source>
</evidence>
<sequence length="199" mass="23120">MKAKIKNYSVQFIKEIIPVIAGILIALFIDNWNSQQKDKAYIHQVFSTIDSELKESKEELANKMPKQQALIDSLNRYANNNNISFQDIILKSDGVHIPQIRINAWKSIANTKIDLIDYRKIALLSNIEELKETLNNKSDFLMNFMYSNFNTTDKNVKATAKLILMDIITTEKTIQETIDYFEESDIRKQHPDSRQNLSF</sequence>
<accession>A0A1T5FKQ8</accession>
<dbReference type="OrthoDB" id="713837at2"/>
<proteinExistence type="predicted"/>
<keyword evidence="1" id="KW-0812">Transmembrane</keyword>
<dbReference type="RefSeq" id="WP_079644754.1">
    <property type="nucleotide sequence ID" value="NZ_FUZF01000017.1"/>
</dbReference>
<keyword evidence="3" id="KW-1185">Reference proteome</keyword>
<name>A0A1T5FKQ8_9SPHI</name>
<dbReference type="AlphaFoldDB" id="A0A1T5FKQ8"/>
<evidence type="ECO:0000256" key="1">
    <source>
        <dbReference type="SAM" id="Phobius"/>
    </source>
</evidence>
<gene>
    <name evidence="2" type="ORF">SAMN05660841_03325</name>
</gene>
<keyword evidence="1" id="KW-0472">Membrane</keyword>
<organism evidence="2 3">
    <name type="scientific">Sphingobacterium nematocida</name>
    <dbReference type="NCBI Taxonomy" id="1513896"/>
    <lineage>
        <taxon>Bacteria</taxon>
        <taxon>Pseudomonadati</taxon>
        <taxon>Bacteroidota</taxon>
        <taxon>Sphingobacteriia</taxon>
        <taxon>Sphingobacteriales</taxon>
        <taxon>Sphingobacteriaceae</taxon>
        <taxon>Sphingobacterium</taxon>
    </lineage>
</organism>